<reference evidence="6" key="1">
    <citation type="submission" date="2022-03" db="EMBL/GenBank/DDBJ databases">
        <authorList>
            <person name="Martin H S."/>
        </authorList>
    </citation>
    <scope>NUCLEOTIDE SEQUENCE</scope>
</reference>
<evidence type="ECO:0008006" key="8">
    <source>
        <dbReference type="Google" id="ProtNLM"/>
    </source>
</evidence>
<sequence length="219" mass="24910">MSRRETRVERVVDYPPPPPSKCAKVLYYTWKLCSLVFSHFVMISLVVAYCILGAVTFEKLEAQHEREVKMNISQIRGNTTQSIWHMTRTVPLLNQTNWTSDVVDMLKDFENAILLEMKVRGWDGNESTEHIQWTFTGALFYSIIVITTIEVGMCRKKLLYDWAIHTILGSSRRACFHETAVAVDSFISVVNSTCLAKASNSAFILPTTSALKSMKSITF</sequence>
<keyword evidence="4 5" id="KW-0472">Membrane</keyword>
<feature type="transmembrane region" description="Helical" evidence="5">
    <location>
        <begin position="32"/>
        <end position="57"/>
    </location>
</feature>
<evidence type="ECO:0000256" key="2">
    <source>
        <dbReference type="ARBA" id="ARBA00022692"/>
    </source>
</evidence>
<dbReference type="SUPFAM" id="SSF81324">
    <property type="entry name" value="Voltage-gated potassium channels"/>
    <property type="match status" value="1"/>
</dbReference>
<protein>
    <recommendedName>
        <fullName evidence="8">TWiK family of potassium channels protein 7</fullName>
    </recommendedName>
</protein>
<gene>
    <name evidence="6" type="ORF">IPOD504_LOCUS5858</name>
</gene>
<name>A0ABN8I321_9NEOP</name>
<keyword evidence="7" id="KW-1185">Reference proteome</keyword>
<dbReference type="PANTHER" id="PTHR11003:SF334">
    <property type="entry name" value="FI03418P"/>
    <property type="match status" value="1"/>
</dbReference>
<feature type="transmembrane region" description="Helical" evidence="5">
    <location>
        <begin position="130"/>
        <end position="149"/>
    </location>
</feature>
<evidence type="ECO:0000256" key="5">
    <source>
        <dbReference type="SAM" id="Phobius"/>
    </source>
</evidence>
<dbReference type="Gene3D" id="1.10.287.70">
    <property type="match status" value="1"/>
</dbReference>
<dbReference type="InterPro" id="IPR003280">
    <property type="entry name" value="2pore_dom_K_chnl"/>
</dbReference>
<evidence type="ECO:0000256" key="1">
    <source>
        <dbReference type="ARBA" id="ARBA00004141"/>
    </source>
</evidence>
<dbReference type="EMBL" id="OW152829">
    <property type="protein sequence ID" value="CAH2047615.1"/>
    <property type="molecule type" value="Genomic_DNA"/>
</dbReference>
<keyword evidence="3 5" id="KW-1133">Transmembrane helix</keyword>
<evidence type="ECO:0000313" key="7">
    <source>
        <dbReference type="Proteomes" id="UP000837857"/>
    </source>
</evidence>
<keyword evidence="2 5" id="KW-0812">Transmembrane</keyword>
<evidence type="ECO:0000313" key="6">
    <source>
        <dbReference type="EMBL" id="CAH2047615.1"/>
    </source>
</evidence>
<dbReference type="Proteomes" id="UP000837857">
    <property type="component" value="Chromosome 17"/>
</dbReference>
<accession>A0ABN8I321</accession>
<evidence type="ECO:0000256" key="4">
    <source>
        <dbReference type="ARBA" id="ARBA00023136"/>
    </source>
</evidence>
<evidence type="ECO:0000256" key="3">
    <source>
        <dbReference type="ARBA" id="ARBA00022989"/>
    </source>
</evidence>
<proteinExistence type="predicted"/>
<dbReference type="PANTHER" id="PTHR11003">
    <property type="entry name" value="POTASSIUM CHANNEL, SUBFAMILY K"/>
    <property type="match status" value="1"/>
</dbReference>
<organism evidence="6 7">
    <name type="scientific">Iphiclides podalirius</name>
    <name type="common">scarce swallowtail</name>
    <dbReference type="NCBI Taxonomy" id="110791"/>
    <lineage>
        <taxon>Eukaryota</taxon>
        <taxon>Metazoa</taxon>
        <taxon>Ecdysozoa</taxon>
        <taxon>Arthropoda</taxon>
        <taxon>Hexapoda</taxon>
        <taxon>Insecta</taxon>
        <taxon>Pterygota</taxon>
        <taxon>Neoptera</taxon>
        <taxon>Endopterygota</taxon>
        <taxon>Lepidoptera</taxon>
        <taxon>Glossata</taxon>
        <taxon>Ditrysia</taxon>
        <taxon>Papilionoidea</taxon>
        <taxon>Papilionidae</taxon>
        <taxon>Papilioninae</taxon>
        <taxon>Iphiclides</taxon>
    </lineage>
</organism>
<feature type="non-terminal residue" evidence="6">
    <location>
        <position position="219"/>
    </location>
</feature>
<comment type="subcellular location">
    <subcellularLocation>
        <location evidence="1">Membrane</location>
        <topology evidence="1">Multi-pass membrane protein</topology>
    </subcellularLocation>
</comment>